<proteinExistence type="inferred from homology"/>
<comment type="caution">
    <text evidence="9">The sequence shown here is derived from an EMBL/GenBank/DDBJ whole genome shotgun (WGS) entry which is preliminary data.</text>
</comment>
<feature type="transmembrane region" description="Helical" evidence="8">
    <location>
        <begin position="341"/>
        <end position="359"/>
    </location>
</feature>
<feature type="transmembrane region" description="Helical" evidence="8">
    <location>
        <begin position="198"/>
        <end position="220"/>
    </location>
</feature>
<evidence type="ECO:0000256" key="2">
    <source>
        <dbReference type="ARBA" id="ARBA00009773"/>
    </source>
</evidence>
<evidence type="ECO:0000256" key="5">
    <source>
        <dbReference type="ARBA" id="ARBA00022692"/>
    </source>
</evidence>
<evidence type="ECO:0000256" key="4">
    <source>
        <dbReference type="ARBA" id="ARBA00022475"/>
    </source>
</evidence>
<dbReference type="EMBL" id="LQRD01000061">
    <property type="protein sequence ID" value="KXT69019.1"/>
    <property type="molecule type" value="Genomic_DNA"/>
</dbReference>
<evidence type="ECO:0000256" key="7">
    <source>
        <dbReference type="ARBA" id="ARBA00023136"/>
    </source>
</evidence>
<keyword evidence="5 8" id="KW-0812">Transmembrane</keyword>
<dbReference type="Pfam" id="PF01594">
    <property type="entry name" value="AI-2E_transport"/>
    <property type="match status" value="1"/>
</dbReference>
<evidence type="ECO:0000256" key="6">
    <source>
        <dbReference type="ARBA" id="ARBA00022989"/>
    </source>
</evidence>
<evidence type="ECO:0008006" key="11">
    <source>
        <dbReference type="Google" id="ProtNLM"/>
    </source>
</evidence>
<dbReference type="InterPro" id="IPR002549">
    <property type="entry name" value="AI-2E-like"/>
</dbReference>
<feature type="transmembrane region" description="Helical" evidence="8">
    <location>
        <begin position="103"/>
        <end position="128"/>
    </location>
</feature>
<keyword evidence="6 8" id="KW-1133">Transmembrane helix</keyword>
<keyword evidence="4" id="KW-1003">Cell membrane</keyword>
<comment type="subcellular location">
    <subcellularLocation>
        <location evidence="1">Cell membrane</location>
        <topology evidence="1">Multi-pass membrane protein</topology>
    </subcellularLocation>
</comment>
<reference evidence="9 10" key="1">
    <citation type="submission" date="2016-01" db="EMBL/GenBank/DDBJ databases">
        <title>Highly variable Streptococcus oralis are common among viridans streptococci isolated from primates.</title>
        <authorList>
            <person name="Denapaite D."/>
            <person name="Rieger M."/>
            <person name="Koendgen S."/>
            <person name="Brueckner R."/>
            <person name="Ochigava I."/>
            <person name="Kappeler P."/>
            <person name="Maetz-Rensing K."/>
            <person name="Leendertz F."/>
            <person name="Hakenbeck R."/>
        </authorList>
    </citation>
    <scope>NUCLEOTIDE SEQUENCE [LARGE SCALE GENOMIC DNA]</scope>
    <source>
        <strain evidence="9 10">DD08</strain>
    </source>
</reference>
<dbReference type="PANTHER" id="PTHR21716">
    <property type="entry name" value="TRANSMEMBRANE PROTEIN"/>
    <property type="match status" value="1"/>
</dbReference>
<feature type="transmembrane region" description="Helical" evidence="8">
    <location>
        <begin position="43"/>
        <end position="67"/>
    </location>
</feature>
<dbReference type="PANTHER" id="PTHR21716:SF53">
    <property type="entry name" value="PERMEASE PERM-RELATED"/>
    <property type="match status" value="1"/>
</dbReference>
<dbReference type="AlphaFoldDB" id="A0A139MZ31"/>
<dbReference type="Proteomes" id="UP000070377">
    <property type="component" value="Unassembled WGS sequence"/>
</dbReference>
<evidence type="ECO:0000313" key="10">
    <source>
        <dbReference type="Proteomes" id="UP000070377"/>
    </source>
</evidence>
<keyword evidence="7 8" id="KW-0472">Membrane</keyword>
<feature type="transmembrane region" description="Helical" evidence="8">
    <location>
        <begin position="261"/>
        <end position="282"/>
    </location>
</feature>
<keyword evidence="3" id="KW-0813">Transport</keyword>
<dbReference type="GO" id="GO:0005886">
    <property type="term" value="C:plasma membrane"/>
    <property type="evidence" value="ECO:0007669"/>
    <property type="project" value="UniProtKB-SubCell"/>
</dbReference>
<name>A0A139MZ31_STRCR</name>
<evidence type="ECO:0000256" key="3">
    <source>
        <dbReference type="ARBA" id="ARBA00022448"/>
    </source>
</evidence>
<dbReference type="GO" id="GO:0055085">
    <property type="term" value="P:transmembrane transport"/>
    <property type="evidence" value="ECO:0007669"/>
    <property type="project" value="TreeGrafter"/>
</dbReference>
<protein>
    <recommendedName>
        <fullName evidence="11">AI-2 transport protein TqsA</fullName>
    </recommendedName>
</protein>
<feature type="transmembrane region" description="Helical" evidence="8">
    <location>
        <begin position="365"/>
        <end position="388"/>
    </location>
</feature>
<feature type="transmembrane region" description="Helical" evidence="8">
    <location>
        <begin position="302"/>
        <end position="329"/>
    </location>
</feature>
<gene>
    <name evidence="9" type="ORF">SCRDD08_01592</name>
</gene>
<dbReference type="STRING" id="45634.SCRDD08_01592"/>
<sequence length="410" mass="46001">MLEEIFSEKWYNEMEYPKELNMEHKEKDFSLSWFFRWFLDNKAITVFLVTLLIGLNIFILSKISFIFTPVIEFIGVIMLPVILAGLLYYLLNPIVDWMEKRKINRVAGITIVFVLIGVLIVWGLAVAIPNLQHQVVSFSKNVPTYLKQANKMIDDVLTNHISGDLKPQIEQVTNKLSTQITSWASNFSSKAVNWASNLISTASQIIVAIIIMPFILFYLLRDGKNLKGYVVQFLPTKFRESFGQVMTDVNTQLANYVRGQVTVAIIVAFMFMILFKIIGLRYGVTLAVVAGVLNLVPYLGSFLAMLPALILGLIAGPIMLLKVIIVFIVEQTIEGRFVSPLILGSQLSIHPITILFVLLTSGTMFGIWGVLLGIPAYASAKVAITALFKWYKKVSGLYEESVQELGEGSE</sequence>
<evidence type="ECO:0000313" key="9">
    <source>
        <dbReference type="EMBL" id="KXT69019.1"/>
    </source>
</evidence>
<organism evidence="9 10">
    <name type="scientific">Streptococcus cristatus</name>
    <dbReference type="NCBI Taxonomy" id="45634"/>
    <lineage>
        <taxon>Bacteria</taxon>
        <taxon>Bacillati</taxon>
        <taxon>Bacillota</taxon>
        <taxon>Bacilli</taxon>
        <taxon>Lactobacillales</taxon>
        <taxon>Streptococcaceae</taxon>
        <taxon>Streptococcus</taxon>
    </lineage>
</organism>
<evidence type="ECO:0000256" key="8">
    <source>
        <dbReference type="SAM" id="Phobius"/>
    </source>
</evidence>
<dbReference type="PATRIC" id="fig|45634.12.peg.1665"/>
<accession>A0A139MZ31</accession>
<evidence type="ECO:0000256" key="1">
    <source>
        <dbReference type="ARBA" id="ARBA00004651"/>
    </source>
</evidence>
<feature type="transmembrane region" description="Helical" evidence="8">
    <location>
        <begin position="73"/>
        <end position="91"/>
    </location>
</feature>
<comment type="similarity">
    <text evidence="2">Belongs to the autoinducer-2 exporter (AI-2E) (TC 2.A.86) family.</text>
</comment>